<evidence type="ECO:0000256" key="9">
    <source>
        <dbReference type="ARBA" id="ARBA00023285"/>
    </source>
</evidence>
<evidence type="ECO:0000256" key="5">
    <source>
        <dbReference type="ARBA" id="ARBA00022605"/>
    </source>
</evidence>
<accession>A0ABU4RHZ4</accession>
<dbReference type="InterPro" id="IPR011650">
    <property type="entry name" value="Peptidase_M20_dimer"/>
</dbReference>
<dbReference type="Pfam" id="PF07687">
    <property type="entry name" value="M20_dimer"/>
    <property type="match status" value="1"/>
</dbReference>
<dbReference type="Proteomes" id="UP001274321">
    <property type="component" value="Unassembled WGS sequence"/>
</dbReference>
<comment type="cofactor">
    <cofactor evidence="1">
        <name>Zn(2+)</name>
        <dbReference type="ChEBI" id="CHEBI:29105"/>
    </cofactor>
</comment>
<sequence>MSTEAAAPLHSARPGEETIAILTRLVGFDTVSSKSNLPLIEWVRDYLAGHGVEARVVPNAVGDKALLFARIGPDDVPALALSAHTDVVPVAGQNWTSDPFTLTERNGRLYGRGSCDMKGFIAVVLAAVPALKAATLRRPVELVLTYDEETSMDGVADALSVLGEAWQKPLAVIVGEPTSLEVVDAHLSIAGLRMTIHGRAAHSSLPHLGASAVLAAHEIIGELERIAAEFRSAGDPTGRFTPPYSTLNVGRIEGGTAHNIVPEHCRLEFSMRGVPGCDIEGAVDRVVAFATGPVLDKLRETAPDASIDVQRWLTAPALAPETGSEAERIAMHLAGTNRTATVAYATEGGSFQRAGLSTVVCGPGSIDQAHAPDEYIEISQLAAGEAFMQRLLEHCRAG</sequence>
<evidence type="ECO:0000256" key="3">
    <source>
        <dbReference type="ARBA" id="ARBA00022490"/>
    </source>
</evidence>
<keyword evidence="4" id="KW-0055">Arginine biosynthesis</keyword>
<feature type="domain" description="Peptidase M20 dimerisation" evidence="10">
    <location>
        <begin position="186"/>
        <end position="289"/>
    </location>
</feature>
<evidence type="ECO:0000259" key="10">
    <source>
        <dbReference type="Pfam" id="PF07687"/>
    </source>
</evidence>
<evidence type="ECO:0000256" key="4">
    <source>
        <dbReference type="ARBA" id="ARBA00022571"/>
    </source>
</evidence>
<comment type="similarity">
    <text evidence="2">Belongs to the peptidase M20A family. ArgE subfamily.</text>
</comment>
<dbReference type="InterPro" id="IPR036264">
    <property type="entry name" value="Bact_exopeptidase_dim_dom"/>
</dbReference>
<keyword evidence="3" id="KW-0963">Cytoplasm</keyword>
<dbReference type="InterPro" id="IPR050072">
    <property type="entry name" value="Peptidase_M20A"/>
</dbReference>
<dbReference type="InterPro" id="IPR002933">
    <property type="entry name" value="Peptidase_M20"/>
</dbReference>
<dbReference type="Gene3D" id="3.30.70.360">
    <property type="match status" value="1"/>
</dbReference>
<dbReference type="Gene3D" id="3.40.630.10">
    <property type="entry name" value="Zn peptidases"/>
    <property type="match status" value="1"/>
</dbReference>
<keyword evidence="8" id="KW-0862">Zinc</keyword>
<dbReference type="PANTHER" id="PTHR43808:SF31">
    <property type="entry name" value="N-ACETYL-L-CITRULLINE DEACETYLASE"/>
    <property type="match status" value="1"/>
</dbReference>
<dbReference type="InterPro" id="IPR001261">
    <property type="entry name" value="ArgE/DapE_CS"/>
</dbReference>
<dbReference type="InterPro" id="IPR010169">
    <property type="entry name" value="AcOrn-deacetyl"/>
</dbReference>
<reference evidence="11 12" key="1">
    <citation type="submission" date="2023-11" db="EMBL/GenBank/DDBJ databases">
        <authorList>
            <person name="Bao R."/>
        </authorList>
    </citation>
    <scope>NUCLEOTIDE SEQUENCE [LARGE SCALE GENOMIC DNA]</scope>
    <source>
        <strain evidence="11 12">PJ23</strain>
    </source>
</reference>
<keyword evidence="12" id="KW-1185">Reference proteome</keyword>
<evidence type="ECO:0000256" key="8">
    <source>
        <dbReference type="ARBA" id="ARBA00022833"/>
    </source>
</evidence>
<dbReference type="SUPFAM" id="SSF53187">
    <property type="entry name" value="Zn-dependent exopeptidases"/>
    <property type="match status" value="1"/>
</dbReference>
<organism evidence="11 12">
    <name type="scientific">Terrihabitans rhizophilus</name>
    <dbReference type="NCBI Taxonomy" id="3092662"/>
    <lineage>
        <taxon>Bacteria</taxon>
        <taxon>Pseudomonadati</taxon>
        <taxon>Pseudomonadota</taxon>
        <taxon>Alphaproteobacteria</taxon>
        <taxon>Hyphomicrobiales</taxon>
        <taxon>Terrihabitans</taxon>
    </lineage>
</organism>
<keyword evidence="6" id="KW-0479">Metal-binding</keyword>
<keyword evidence="7 11" id="KW-0378">Hydrolase</keyword>
<evidence type="ECO:0000256" key="2">
    <source>
        <dbReference type="ARBA" id="ARBA00005691"/>
    </source>
</evidence>
<dbReference type="GO" id="GO:0008777">
    <property type="term" value="F:acetylornithine deacetylase activity"/>
    <property type="evidence" value="ECO:0007669"/>
    <property type="project" value="UniProtKB-EC"/>
</dbReference>
<name>A0ABU4RHZ4_9HYPH</name>
<comment type="caution">
    <text evidence="11">The sequence shown here is derived from an EMBL/GenBank/DDBJ whole genome shotgun (WGS) entry which is preliminary data.</text>
</comment>
<protein>
    <submittedName>
        <fullName evidence="11">Acetylornithine deacetylase</fullName>
        <ecNumber evidence="11">3.5.1.16</ecNumber>
    </submittedName>
</protein>
<dbReference type="EMBL" id="JAXAFJ010000001">
    <property type="protein sequence ID" value="MDX6804449.1"/>
    <property type="molecule type" value="Genomic_DNA"/>
</dbReference>
<keyword evidence="9" id="KW-0170">Cobalt</keyword>
<dbReference type="RefSeq" id="WP_319842580.1">
    <property type="nucleotide sequence ID" value="NZ_JAXAFJ010000001.1"/>
</dbReference>
<dbReference type="NCBIfam" id="TIGR01892">
    <property type="entry name" value="AcOrn-deacetyl"/>
    <property type="match status" value="1"/>
</dbReference>
<evidence type="ECO:0000256" key="7">
    <source>
        <dbReference type="ARBA" id="ARBA00022801"/>
    </source>
</evidence>
<dbReference type="NCBIfam" id="NF005710">
    <property type="entry name" value="PRK07522.1"/>
    <property type="match status" value="1"/>
</dbReference>
<dbReference type="CDD" id="cd03894">
    <property type="entry name" value="M20_ArgE"/>
    <property type="match status" value="1"/>
</dbReference>
<evidence type="ECO:0000256" key="1">
    <source>
        <dbReference type="ARBA" id="ARBA00001947"/>
    </source>
</evidence>
<evidence type="ECO:0000313" key="11">
    <source>
        <dbReference type="EMBL" id="MDX6804449.1"/>
    </source>
</evidence>
<dbReference type="PROSITE" id="PS00759">
    <property type="entry name" value="ARGE_DAPE_CPG2_2"/>
    <property type="match status" value="1"/>
</dbReference>
<evidence type="ECO:0000256" key="6">
    <source>
        <dbReference type="ARBA" id="ARBA00022723"/>
    </source>
</evidence>
<dbReference type="PANTHER" id="PTHR43808">
    <property type="entry name" value="ACETYLORNITHINE DEACETYLASE"/>
    <property type="match status" value="1"/>
</dbReference>
<evidence type="ECO:0000313" key="12">
    <source>
        <dbReference type="Proteomes" id="UP001274321"/>
    </source>
</evidence>
<dbReference type="EC" id="3.5.1.16" evidence="11"/>
<dbReference type="Pfam" id="PF01546">
    <property type="entry name" value="Peptidase_M20"/>
    <property type="match status" value="1"/>
</dbReference>
<dbReference type="PROSITE" id="PS00758">
    <property type="entry name" value="ARGE_DAPE_CPG2_1"/>
    <property type="match status" value="1"/>
</dbReference>
<proteinExistence type="inferred from homology"/>
<gene>
    <name evidence="11" type="primary">argE</name>
    <name evidence="11" type="ORF">SCD90_00090</name>
</gene>
<keyword evidence="5" id="KW-0028">Amino-acid biosynthesis</keyword>
<dbReference type="SUPFAM" id="SSF55031">
    <property type="entry name" value="Bacterial exopeptidase dimerisation domain"/>
    <property type="match status" value="1"/>
</dbReference>